<reference evidence="2" key="2">
    <citation type="journal article" date="2008" name="Curr. Biol.">
        <title>Chromatophore genome sequence of Paulinella sheds light on acquisition of photosynthesis by eukaryotes.</title>
        <authorList>
            <person name="Nowack E.C.M."/>
            <person name="Melkonian M."/>
            <person name="Gloeckner G."/>
        </authorList>
    </citation>
    <scope>NUCLEOTIDE SEQUENCE [LARGE SCALE GENOMIC DNA]</scope>
</reference>
<proteinExistence type="predicted"/>
<dbReference type="RefSeq" id="YP_002049498.1">
    <property type="nucleotide sequence ID" value="NC_011087.1"/>
</dbReference>
<dbReference type="InterPro" id="IPR021275">
    <property type="entry name" value="DUF2854"/>
</dbReference>
<keyword evidence="1" id="KW-0472">Membrane</keyword>
<reference evidence="2" key="1">
    <citation type="submission" date="2007-08" db="EMBL/GenBank/DDBJ databases">
        <authorList>
            <person name="Gloeckner G."/>
            <person name="Nowack E."/>
            <person name="Melkonian M."/>
        </authorList>
    </citation>
    <scope>NUCLEOTIDE SEQUENCE</scope>
</reference>
<evidence type="ECO:0008006" key="3">
    <source>
        <dbReference type="Google" id="ProtNLM"/>
    </source>
</evidence>
<feature type="transmembrane region" description="Helical" evidence="1">
    <location>
        <begin position="7"/>
        <end position="27"/>
    </location>
</feature>
<dbReference type="AlphaFoldDB" id="B1X5R9"/>
<dbReference type="EMBL" id="CP000815">
    <property type="protein sequence ID" value="ACB43288.1"/>
    <property type="molecule type" value="Genomic_DNA"/>
</dbReference>
<feature type="transmembrane region" description="Helical" evidence="1">
    <location>
        <begin position="33"/>
        <end position="51"/>
    </location>
</feature>
<dbReference type="GeneID" id="6481660"/>
<evidence type="ECO:0000313" key="2">
    <source>
        <dbReference type="EMBL" id="ACB43288.1"/>
    </source>
</evidence>
<name>B1X5R9_PAUCH</name>
<protein>
    <recommendedName>
        <fullName evidence="3">Acclimation of photosynthesis to environment protein</fullName>
    </recommendedName>
</protein>
<dbReference type="PANTHER" id="PTHR35551:SF1">
    <property type="entry name" value="ACCLIMATION OF PHOTOSYNTHESIS TO ENVIRONMENT"/>
    <property type="match status" value="1"/>
</dbReference>
<dbReference type="PANTHER" id="PTHR35551">
    <property type="match status" value="1"/>
</dbReference>
<sequence>MNSLTSPGSLVTVAGAILTVIGSVAYATDSPSLSLAGVFYGIPIFLGGLALKSSEIPPAIRLTNSTKYRLLRDSSSAKELSDLLNDVTRWKYGQKAHLESSLEALKLWNQDAPPQLLEVEEFDRDGCYGLRLRFLLEGVSAERWHERIERIGRFFGARIVAEINESDKGLLDLILLSNQEKKQIS</sequence>
<organism evidence="2">
    <name type="scientific">Paulinella chromatophora</name>
    <dbReference type="NCBI Taxonomy" id="39717"/>
    <lineage>
        <taxon>Eukaryota</taxon>
        <taxon>Sar</taxon>
        <taxon>Rhizaria</taxon>
        <taxon>Cercozoa</taxon>
        <taxon>Imbricatea</taxon>
        <taxon>Silicofilosea</taxon>
        <taxon>Euglyphida</taxon>
        <taxon>Paulinellidae</taxon>
        <taxon>Paulinella</taxon>
    </lineage>
</organism>
<keyword evidence="1" id="KW-0812">Transmembrane</keyword>
<geneLocation type="organellar chromatophore" evidence="2"/>
<accession>B1X5R9</accession>
<gene>
    <name evidence="2" type="ordered locus">PCC_0879</name>
</gene>
<dbReference type="Pfam" id="PF11016">
    <property type="entry name" value="DUF2854"/>
    <property type="match status" value="1"/>
</dbReference>
<evidence type="ECO:0000256" key="1">
    <source>
        <dbReference type="SAM" id="Phobius"/>
    </source>
</evidence>
<keyword evidence="2" id="KW-0934">Plastid</keyword>
<keyword evidence="1" id="KW-1133">Transmembrane helix</keyword>